<accession>A0ABW0ZW75</accession>
<dbReference type="Proteomes" id="UP001596074">
    <property type="component" value="Unassembled WGS sequence"/>
</dbReference>
<dbReference type="InterPro" id="IPR027417">
    <property type="entry name" value="P-loop_NTPase"/>
</dbReference>
<keyword evidence="3" id="KW-1185">Reference proteome</keyword>
<feature type="region of interest" description="Disordered" evidence="1">
    <location>
        <begin position="239"/>
        <end position="267"/>
    </location>
</feature>
<feature type="region of interest" description="Disordered" evidence="1">
    <location>
        <begin position="1"/>
        <end position="25"/>
    </location>
</feature>
<evidence type="ECO:0000256" key="1">
    <source>
        <dbReference type="SAM" id="MobiDB-lite"/>
    </source>
</evidence>
<evidence type="ECO:0000313" key="3">
    <source>
        <dbReference type="Proteomes" id="UP001596074"/>
    </source>
</evidence>
<evidence type="ECO:0000313" key="2">
    <source>
        <dbReference type="EMBL" id="MFC5747481.1"/>
    </source>
</evidence>
<protein>
    <submittedName>
        <fullName evidence="2">AAA family ATPase</fullName>
    </submittedName>
</protein>
<comment type="caution">
    <text evidence="2">The sequence shown here is derived from an EMBL/GenBank/DDBJ whole genome shotgun (WGS) entry which is preliminary data.</text>
</comment>
<dbReference type="Gene3D" id="3.40.50.300">
    <property type="entry name" value="P-loop containing nucleotide triphosphate hydrolases"/>
    <property type="match status" value="1"/>
</dbReference>
<organism evidence="2 3">
    <name type="scientific">Actinomadura rugatobispora</name>
    <dbReference type="NCBI Taxonomy" id="1994"/>
    <lineage>
        <taxon>Bacteria</taxon>
        <taxon>Bacillati</taxon>
        <taxon>Actinomycetota</taxon>
        <taxon>Actinomycetes</taxon>
        <taxon>Streptosporangiales</taxon>
        <taxon>Thermomonosporaceae</taxon>
        <taxon>Actinomadura</taxon>
    </lineage>
</organism>
<reference evidence="3" key="1">
    <citation type="journal article" date="2019" name="Int. J. Syst. Evol. Microbiol.">
        <title>The Global Catalogue of Microorganisms (GCM) 10K type strain sequencing project: providing services to taxonomists for standard genome sequencing and annotation.</title>
        <authorList>
            <consortium name="The Broad Institute Genomics Platform"/>
            <consortium name="The Broad Institute Genome Sequencing Center for Infectious Disease"/>
            <person name="Wu L."/>
            <person name="Ma J."/>
        </authorList>
    </citation>
    <scope>NUCLEOTIDE SEQUENCE [LARGE SCALE GENOMIC DNA]</scope>
    <source>
        <strain evidence="3">KCTC 42087</strain>
    </source>
</reference>
<name>A0ABW0ZW75_9ACTN</name>
<gene>
    <name evidence="2" type="ORF">ACFPZN_17765</name>
</gene>
<dbReference type="Pfam" id="PF13671">
    <property type="entry name" value="AAA_33"/>
    <property type="match status" value="1"/>
</dbReference>
<proteinExistence type="predicted"/>
<sequence length="267" mass="29083">MDDAPRHPAVRGAGTSAPPRPVAGTGLRLHLTRSTSQPTPLDLRAGGPEPWTAVTELRFPAGDLVAVSGLPGSGKSTLIQRTIQHGARVRWVDSQDAREDWERRLPLLPYGAYRPLVRAMHYVRLWRALRSGDSVLVHDSGAHAWIRRWLAREARLRGGALTLLLLDVPPDVALAGQASRGRRVSGRAFARHCRTTGRLIARTERGRPPRGCTMAVLLDRPAADALRAIGFGRSPREVEAGAASGLRGTSRPGRGRAGRPRLPGRRW</sequence>
<dbReference type="SUPFAM" id="SSF52540">
    <property type="entry name" value="P-loop containing nucleoside triphosphate hydrolases"/>
    <property type="match status" value="1"/>
</dbReference>
<feature type="compositionally biased region" description="Basic residues" evidence="1">
    <location>
        <begin position="253"/>
        <end position="267"/>
    </location>
</feature>
<dbReference type="EMBL" id="JBHSON010000022">
    <property type="protein sequence ID" value="MFC5747481.1"/>
    <property type="molecule type" value="Genomic_DNA"/>
</dbReference>